<evidence type="ECO:0000313" key="2">
    <source>
        <dbReference type="Proteomes" id="UP000307440"/>
    </source>
</evidence>
<dbReference type="OrthoDB" id="3237970at2759"/>
<reference evidence="1 2" key="1">
    <citation type="journal article" date="2019" name="Nat. Ecol. Evol.">
        <title>Megaphylogeny resolves global patterns of mushroom evolution.</title>
        <authorList>
            <person name="Varga T."/>
            <person name="Krizsan K."/>
            <person name="Foldi C."/>
            <person name="Dima B."/>
            <person name="Sanchez-Garcia M."/>
            <person name="Sanchez-Ramirez S."/>
            <person name="Szollosi G.J."/>
            <person name="Szarkandi J.G."/>
            <person name="Papp V."/>
            <person name="Albert L."/>
            <person name="Andreopoulos W."/>
            <person name="Angelini C."/>
            <person name="Antonin V."/>
            <person name="Barry K.W."/>
            <person name="Bougher N.L."/>
            <person name="Buchanan P."/>
            <person name="Buyck B."/>
            <person name="Bense V."/>
            <person name="Catcheside P."/>
            <person name="Chovatia M."/>
            <person name="Cooper J."/>
            <person name="Damon W."/>
            <person name="Desjardin D."/>
            <person name="Finy P."/>
            <person name="Geml J."/>
            <person name="Haridas S."/>
            <person name="Hughes K."/>
            <person name="Justo A."/>
            <person name="Karasinski D."/>
            <person name="Kautmanova I."/>
            <person name="Kiss B."/>
            <person name="Kocsube S."/>
            <person name="Kotiranta H."/>
            <person name="LaButti K.M."/>
            <person name="Lechner B.E."/>
            <person name="Liimatainen K."/>
            <person name="Lipzen A."/>
            <person name="Lukacs Z."/>
            <person name="Mihaltcheva S."/>
            <person name="Morgado L.N."/>
            <person name="Niskanen T."/>
            <person name="Noordeloos M.E."/>
            <person name="Ohm R.A."/>
            <person name="Ortiz-Santana B."/>
            <person name="Ovrebo C."/>
            <person name="Racz N."/>
            <person name="Riley R."/>
            <person name="Savchenko A."/>
            <person name="Shiryaev A."/>
            <person name="Soop K."/>
            <person name="Spirin V."/>
            <person name="Szebenyi C."/>
            <person name="Tomsovsky M."/>
            <person name="Tulloss R.E."/>
            <person name="Uehling J."/>
            <person name="Grigoriev I.V."/>
            <person name="Vagvolgyi C."/>
            <person name="Papp T."/>
            <person name="Martin F.M."/>
            <person name="Miettinen O."/>
            <person name="Hibbett D.S."/>
            <person name="Nagy L.G."/>
        </authorList>
    </citation>
    <scope>NUCLEOTIDE SEQUENCE [LARGE SCALE GENOMIC DNA]</scope>
    <source>
        <strain evidence="1 2">CBS 121175</strain>
    </source>
</reference>
<keyword evidence="2" id="KW-1185">Reference proteome</keyword>
<sequence>MRPTVVRLVRVLPRSALHLGKQKVIPRPKPQYEDLNKPTTLDILLKQKETAGDAWPSNIRIEPVVKKQAFRQVQPKLRPYLKKMLREA</sequence>
<accession>A0A5C3KWZ8</accession>
<dbReference type="AlphaFoldDB" id="A0A5C3KWZ8"/>
<protein>
    <submittedName>
        <fullName evidence="1">Uncharacterized protein</fullName>
    </submittedName>
</protein>
<organism evidence="1 2">
    <name type="scientific">Coprinopsis marcescibilis</name>
    <name type="common">Agaric fungus</name>
    <name type="synonym">Psathyrella marcescibilis</name>
    <dbReference type="NCBI Taxonomy" id="230819"/>
    <lineage>
        <taxon>Eukaryota</taxon>
        <taxon>Fungi</taxon>
        <taxon>Dikarya</taxon>
        <taxon>Basidiomycota</taxon>
        <taxon>Agaricomycotina</taxon>
        <taxon>Agaricomycetes</taxon>
        <taxon>Agaricomycetidae</taxon>
        <taxon>Agaricales</taxon>
        <taxon>Agaricineae</taxon>
        <taxon>Psathyrellaceae</taxon>
        <taxon>Coprinopsis</taxon>
    </lineage>
</organism>
<proteinExistence type="predicted"/>
<dbReference type="Proteomes" id="UP000307440">
    <property type="component" value="Unassembled WGS sequence"/>
</dbReference>
<evidence type="ECO:0000313" key="1">
    <source>
        <dbReference type="EMBL" id="TFK25046.1"/>
    </source>
</evidence>
<gene>
    <name evidence="1" type="ORF">FA15DRAFT_618489</name>
</gene>
<name>A0A5C3KWZ8_COPMA</name>
<dbReference type="EMBL" id="ML210191">
    <property type="protein sequence ID" value="TFK25046.1"/>
    <property type="molecule type" value="Genomic_DNA"/>
</dbReference>